<evidence type="ECO:0000313" key="3">
    <source>
        <dbReference type="Proteomes" id="UP000018949"/>
    </source>
</evidence>
<comment type="caution">
    <text evidence="2">The sequence shown here is derived from an EMBL/GenBank/DDBJ whole genome shotgun (WGS) entry which is preliminary data.</text>
</comment>
<name>W4RQ51_9BACI</name>
<dbReference type="EMBL" id="BAUW01000028">
    <property type="protein sequence ID" value="GAE45744.1"/>
    <property type="molecule type" value="Genomic_DNA"/>
</dbReference>
<gene>
    <name evidence="2" type="ORF">JCM21738_2584</name>
</gene>
<dbReference type="InterPro" id="IPR025549">
    <property type="entry name" value="YjzC"/>
</dbReference>
<organism evidence="2 3">
    <name type="scientific">Mesobacillus boroniphilus JCM 21738</name>
    <dbReference type="NCBI Taxonomy" id="1294265"/>
    <lineage>
        <taxon>Bacteria</taxon>
        <taxon>Bacillati</taxon>
        <taxon>Bacillota</taxon>
        <taxon>Bacilli</taxon>
        <taxon>Bacillales</taxon>
        <taxon>Bacillaceae</taxon>
        <taxon>Mesobacillus</taxon>
    </lineage>
</organism>
<reference evidence="2 3" key="1">
    <citation type="submission" date="2013-12" db="EMBL/GenBank/DDBJ databases">
        <title>NBRP : Genome information of microbial organism related human and environment.</title>
        <authorList>
            <person name="Hattori M."/>
            <person name="Oshima K."/>
            <person name="Inaba H."/>
            <person name="Suda W."/>
            <person name="Sakamoto M."/>
            <person name="Iino T."/>
            <person name="Kitahara M."/>
            <person name="Oshida Y."/>
            <person name="Iida T."/>
            <person name="Kudo T."/>
            <person name="Itoh T."/>
            <person name="Ahmed I."/>
            <person name="Ohkuma M."/>
        </authorList>
    </citation>
    <scope>NUCLEOTIDE SEQUENCE [LARGE SCALE GENOMIC DNA]</scope>
    <source>
        <strain evidence="2 3">JCM 21738</strain>
    </source>
</reference>
<dbReference type="eggNOG" id="ENOG50339XF">
    <property type="taxonomic scope" value="Bacteria"/>
</dbReference>
<feature type="region of interest" description="Disordered" evidence="1">
    <location>
        <begin position="30"/>
        <end position="49"/>
    </location>
</feature>
<accession>W4RQ51</accession>
<evidence type="ECO:0000256" key="1">
    <source>
        <dbReference type="SAM" id="MobiDB-lite"/>
    </source>
</evidence>
<dbReference type="AlphaFoldDB" id="W4RQ51"/>
<evidence type="ECO:0000313" key="2">
    <source>
        <dbReference type="EMBL" id="GAE45744.1"/>
    </source>
</evidence>
<dbReference type="Pfam" id="PF14168">
    <property type="entry name" value="YjzC"/>
    <property type="match status" value="1"/>
</dbReference>
<dbReference type="Proteomes" id="UP000018949">
    <property type="component" value="Unassembled WGS sequence"/>
</dbReference>
<proteinExistence type="predicted"/>
<sequence length="96" mass="10477">MGQSHQFRAGQKAPNNGIYIEIGETGSNVNNPQKIKLKSGDRFPETPTTTATGLTCQSLNKLPGATRIKAFSGMKFILSFLKPSNADGFTNWEFLL</sequence>
<protein>
    <submittedName>
        <fullName evidence="2">Uncharacterized protein</fullName>
    </submittedName>
</protein>
<keyword evidence="3" id="KW-1185">Reference proteome</keyword>